<evidence type="ECO:0000256" key="2">
    <source>
        <dbReference type="SAM" id="Phobius"/>
    </source>
</evidence>
<evidence type="ECO:0008006" key="6">
    <source>
        <dbReference type="Google" id="ProtNLM"/>
    </source>
</evidence>
<evidence type="ECO:0000256" key="1">
    <source>
        <dbReference type="SAM" id="MobiDB-lite"/>
    </source>
</evidence>
<dbReference type="Proteomes" id="UP001156389">
    <property type="component" value="Unassembled WGS sequence"/>
</dbReference>
<evidence type="ECO:0000313" key="5">
    <source>
        <dbReference type="Proteomes" id="UP001156389"/>
    </source>
</evidence>
<keyword evidence="3" id="KW-0732">Signal</keyword>
<feature type="chain" id="PRO_5046703281" description="Secreted protein" evidence="3">
    <location>
        <begin position="28"/>
        <end position="242"/>
    </location>
</feature>
<dbReference type="NCBIfam" id="NF040672">
    <property type="entry name" value="SCO2322_fam"/>
    <property type="match status" value="1"/>
</dbReference>
<keyword evidence="2" id="KW-1133">Transmembrane helix</keyword>
<keyword evidence="2" id="KW-0812">Transmembrane</keyword>
<evidence type="ECO:0000313" key="4">
    <source>
        <dbReference type="EMBL" id="MCT2590206.1"/>
    </source>
</evidence>
<dbReference type="InterPro" id="IPR047703">
    <property type="entry name" value="SCO2322-like"/>
</dbReference>
<protein>
    <recommendedName>
        <fullName evidence="6">Secreted protein</fullName>
    </recommendedName>
</protein>
<comment type="caution">
    <text evidence="4">The sequence shown here is derived from an EMBL/GenBank/DDBJ whole genome shotgun (WGS) entry which is preliminary data.</text>
</comment>
<feature type="compositionally biased region" description="Gly residues" evidence="1">
    <location>
        <begin position="205"/>
        <end position="215"/>
    </location>
</feature>
<reference evidence="4 5" key="1">
    <citation type="submission" date="2021-10" db="EMBL/GenBank/DDBJ databases">
        <title>Streptomyces gossypii sp. nov., isolated from soil collected from cotton field.</title>
        <authorList>
            <person name="Ge X."/>
            <person name="Chen X."/>
            <person name="Liu W."/>
        </authorList>
    </citation>
    <scope>NUCLEOTIDE SEQUENCE [LARGE SCALE GENOMIC DNA]</scope>
    <source>
        <strain evidence="4 5">N2-109</strain>
    </source>
</reference>
<accession>A0ABT2JQW3</accession>
<keyword evidence="2" id="KW-0472">Membrane</keyword>
<feature type="signal peptide" evidence="3">
    <location>
        <begin position="1"/>
        <end position="27"/>
    </location>
</feature>
<sequence length="242" mass="24415">MSGAARFSLVAGLLGSLLALTATPAHADGYRYWSFWEQQSSEKSENGKQDDWKYATQGPSLLRPDDGAVVGFRFSVSEDSADAAKPRGAADFDAICADTPEKSGSKRIALVVDFGTAADARSGEQPPEARTACARVGGDASAADALAAEVKPLRYSSDALLCAIAGYPESGCGEQVSGSGKDADGADGAQGKQDARSPDDSAASDGGGDGGGLPTGLGVAAGAGAVLLLAAGAVWQSRRRRG</sequence>
<feature type="transmembrane region" description="Helical" evidence="2">
    <location>
        <begin position="217"/>
        <end position="235"/>
    </location>
</feature>
<name>A0ABT2JQW3_9ACTN</name>
<feature type="region of interest" description="Disordered" evidence="1">
    <location>
        <begin position="173"/>
        <end position="215"/>
    </location>
</feature>
<organism evidence="4 5">
    <name type="scientific">Streptomyces gossypii</name>
    <dbReference type="NCBI Taxonomy" id="2883101"/>
    <lineage>
        <taxon>Bacteria</taxon>
        <taxon>Bacillati</taxon>
        <taxon>Actinomycetota</taxon>
        <taxon>Actinomycetes</taxon>
        <taxon>Kitasatosporales</taxon>
        <taxon>Streptomycetaceae</taxon>
        <taxon>Streptomyces</taxon>
    </lineage>
</organism>
<dbReference type="EMBL" id="JAJAGO010000004">
    <property type="protein sequence ID" value="MCT2590206.1"/>
    <property type="molecule type" value="Genomic_DNA"/>
</dbReference>
<gene>
    <name evidence="4" type="ORF">LHJ74_09820</name>
</gene>
<keyword evidence="5" id="KW-1185">Reference proteome</keyword>
<evidence type="ECO:0000256" key="3">
    <source>
        <dbReference type="SAM" id="SignalP"/>
    </source>
</evidence>
<proteinExistence type="predicted"/>